<dbReference type="PROSITE" id="PS00107">
    <property type="entry name" value="PROTEIN_KINASE_ATP"/>
    <property type="match status" value="1"/>
</dbReference>
<proteinExistence type="inferred from homology"/>
<dbReference type="GO" id="GO:0005737">
    <property type="term" value="C:cytoplasm"/>
    <property type="evidence" value="ECO:0007669"/>
    <property type="project" value="TreeGrafter"/>
</dbReference>
<feature type="domain" description="Protein kinase" evidence="9">
    <location>
        <begin position="151"/>
        <end position="444"/>
    </location>
</feature>
<dbReference type="PROSITE" id="PS00108">
    <property type="entry name" value="PROTEIN_KINASE_ST"/>
    <property type="match status" value="1"/>
</dbReference>
<feature type="binding site" evidence="7">
    <location>
        <position position="180"/>
    </location>
    <ligand>
        <name>ATP</name>
        <dbReference type="ChEBI" id="CHEBI:30616"/>
    </ligand>
</feature>
<evidence type="ECO:0000256" key="6">
    <source>
        <dbReference type="ARBA" id="ARBA00022840"/>
    </source>
</evidence>
<dbReference type="InterPro" id="IPR050494">
    <property type="entry name" value="Ser_Thr_dual-spec_kinase"/>
</dbReference>
<comment type="similarity">
    <text evidence="1">Belongs to the protein kinase superfamily. CMGC Ser/Thr protein kinase family. MNB/DYRK subfamily.</text>
</comment>
<evidence type="ECO:0000256" key="8">
    <source>
        <dbReference type="SAM" id="MobiDB-lite"/>
    </source>
</evidence>
<dbReference type="PANTHER" id="PTHR24058">
    <property type="entry name" value="DUAL SPECIFICITY PROTEIN KINASE"/>
    <property type="match status" value="1"/>
</dbReference>
<keyword evidence="11" id="KW-1185">Reference proteome</keyword>
<evidence type="ECO:0000256" key="4">
    <source>
        <dbReference type="ARBA" id="ARBA00022741"/>
    </source>
</evidence>
<reference evidence="10" key="1">
    <citation type="submission" date="2021-01" db="EMBL/GenBank/DDBJ databases">
        <authorList>
            <consortium name="Genoscope - CEA"/>
            <person name="William W."/>
        </authorList>
    </citation>
    <scope>NUCLEOTIDE SEQUENCE</scope>
</reference>
<dbReference type="InterPro" id="IPR008271">
    <property type="entry name" value="Ser/Thr_kinase_AS"/>
</dbReference>
<evidence type="ECO:0000256" key="1">
    <source>
        <dbReference type="ARBA" id="ARBA00008867"/>
    </source>
</evidence>
<dbReference type="SMART" id="SM00220">
    <property type="entry name" value="S_TKc"/>
    <property type="match status" value="1"/>
</dbReference>
<gene>
    <name evidence="10" type="ORF">PSON_ATCC_30995.1.T0630106</name>
</gene>
<accession>A0A8S1NXX2</accession>
<dbReference type="FunFam" id="1.10.510.10:FF:000624">
    <property type="entry name" value="Mitogen-activated protein kinase"/>
    <property type="match status" value="1"/>
</dbReference>
<dbReference type="GO" id="GO:0005524">
    <property type="term" value="F:ATP binding"/>
    <property type="evidence" value="ECO:0007669"/>
    <property type="project" value="UniProtKB-UniRule"/>
</dbReference>
<comment type="caution">
    <text evidence="10">The sequence shown here is derived from an EMBL/GenBank/DDBJ whole genome shotgun (WGS) entry which is preliminary data.</text>
</comment>
<keyword evidence="6 7" id="KW-0067">ATP-binding</keyword>
<dbReference type="InterPro" id="IPR000719">
    <property type="entry name" value="Prot_kinase_dom"/>
</dbReference>
<feature type="region of interest" description="Disordered" evidence="8">
    <location>
        <begin position="28"/>
        <end position="54"/>
    </location>
</feature>
<dbReference type="GO" id="GO:0005856">
    <property type="term" value="C:cytoskeleton"/>
    <property type="evidence" value="ECO:0007669"/>
    <property type="project" value="TreeGrafter"/>
</dbReference>
<dbReference type="EMBL" id="CAJJDN010000063">
    <property type="protein sequence ID" value="CAD8094866.1"/>
    <property type="molecule type" value="Genomic_DNA"/>
</dbReference>
<dbReference type="Pfam" id="PF00069">
    <property type="entry name" value="Pkinase"/>
    <property type="match status" value="1"/>
</dbReference>
<dbReference type="Proteomes" id="UP000692954">
    <property type="component" value="Unassembled WGS sequence"/>
</dbReference>
<keyword evidence="2" id="KW-0723">Serine/threonine-protein kinase</keyword>
<dbReference type="AlphaFoldDB" id="A0A8S1NXX2"/>
<feature type="compositionally biased region" description="Polar residues" evidence="8">
    <location>
        <begin position="36"/>
        <end position="45"/>
    </location>
</feature>
<keyword evidence="4 7" id="KW-0547">Nucleotide-binding</keyword>
<dbReference type="CDD" id="cd14210">
    <property type="entry name" value="PKc_DYRK"/>
    <property type="match status" value="1"/>
</dbReference>
<protein>
    <recommendedName>
        <fullName evidence="9">Protein kinase domain-containing protein</fullName>
    </recommendedName>
</protein>
<dbReference type="PROSITE" id="PS50011">
    <property type="entry name" value="PROTEIN_KINASE_DOM"/>
    <property type="match status" value="1"/>
</dbReference>
<dbReference type="OrthoDB" id="9332038at2759"/>
<evidence type="ECO:0000256" key="7">
    <source>
        <dbReference type="PROSITE-ProRule" id="PRU10141"/>
    </source>
</evidence>
<dbReference type="PANTHER" id="PTHR24058:SF22">
    <property type="entry name" value="DUAL SPECIFICITY TYROSINE-PHOSPHORYLATION-REGULATED KINASE 4"/>
    <property type="match status" value="1"/>
</dbReference>
<evidence type="ECO:0000256" key="2">
    <source>
        <dbReference type="ARBA" id="ARBA00022527"/>
    </source>
</evidence>
<evidence type="ECO:0000313" key="11">
    <source>
        <dbReference type="Proteomes" id="UP000692954"/>
    </source>
</evidence>
<keyword evidence="3" id="KW-0808">Transferase</keyword>
<evidence type="ECO:0000259" key="9">
    <source>
        <dbReference type="PROSITE" id="PS50011"/>
    </source>
</evidence>
<dbReference type="GO" id="GO:0004674">
    <property type="term" value="F:protein serine/threonine kinase activity"/>
    <property type="evidence" value="ECO:0007669"/>
    <property type="project" value="UniProtKB-KW"/>
</dbReference>
<evidence type="ECO:0000256" key="3">
    <source>
        <dbReference type="ARBA" id="ARBA00022679"/>
    </source>
</evidence>
<evidence type="ECO:0000313" key="10">
    <source>
        <dbReference type="EMBL" id="CAD8094866.1"/>
    </source>
</evidence>
<sequence>MNLGDHKKFSVHLDMSAFKQILNTAHPLSTKRKIETSPTSPNTSRPHSDKKFKPVKPVYSNTNKNIHSIQNIIQNFKSKIKKENENTSTQIISKYPLLVDQFIKSQNLTQSEIQELQQLKQVYYYKQSKIIEAGANGQYLCYAQDHIRYQYEIISLIGQGSFGQVFQVFDHKTKKTFALKIIRNQEKLKKQAQIEADLLKLVKERDPLNQSHIVRIEDQFLFRGHQCIVLEKMEKNIFEVLKEQKFRGFNYDILKQIAQQILVALNYLQKLNIVHCDLKPENVMMQDTRQKIVKLVDFGSGCIDGNQVYTYIQSRYYRAPEVIFGLKYGIEIDMWSFGCLIAEIHLGSPIFPGDNEIDQFHLIMELLGIPSIEFIQKCPRKKHFFDENGIPKKTIKYYRNPKSINLHDLLKTTDDDFVDFLNKCFTWDAQSRLKPSDALRHPWLQSIVSQNSLYKIQTECNLFQKSKTFQSNTIFKEFEKKLSKDNIFLKLEQTRTLITNNLKENKPNLDSKYMNERPMLTDRVRSNIPHSVHSILSCRSNNKNNVQFNRKPSLG</sequence>
<dbReference type="InterPro" id="IPR017441">
    <property type="entry name" value="Protein_kinase_ATP_BS"/>
</dbReference>
<keyword evidence="5" id="KW-0418">Kinase</keyword>
<organism evidence="10 11">
    <name type="scientific">Paramecium sonneborni</name>
    <dbReference type="NCBI Taxonomy" id="65129"/>
    <lineage>
        <taxon>Eukaryota</taxon>
        <taxon>Sar</taxon>
        <taxon>Alveolata</taxon>
        <taxon>Ciliophora</taxon>
        <taxon>Intramacronucleata</taxon>
        <taxon>Oligohymenophorea</taxon>
        <taxon>Peniculida</taxon>
        <taxon>Parameciidae</taxon>
        <taxon>Paramecium</taxon>
    </lineage>
</organism>
<evidence type="ECO:0000256" key="5">
    <source>
        <dbReference type="ARBA" id="ARBA00022777"/>
    </source>
</evidence>
<name>A0A8S1NXX2_9CILI</name>